<dbReference type="KEGG" id="cjt:EG359_19365"/>
<dbReference type="AlphaFoldDB" id="A0A1N7J389"/>
<dbReference type="SUPFAM" id="SSF56059">
    <property type="entry name" value="Glutathione synthetase ATP-binding domain-like"/>
    <property type="match status" value="1"/>
</dbReference>
<proteinExistence type="predicted"/>
<dbReference type="GO" id="GO:0018169">
    <property type="term" value="F:ribosomal S6-glutamic acid ligase activity"/>
    <property type="evidence" value="ECO:0007669"/>
    <property type="project" value="TreeGrafter"/>
</dbReference>
<dbReference type="GO" id="GO:0009432">
    <property type="term" value="P:SOS response"/>
    <property type="evidence" value="ECO:0007669"/>
    <property type="project" value="TreeGrafter"/>
</dbReference>
<dbReference type="Gene3D" id="3.30.470.20">
    <property type="entry name" value="ATP-grasp fold, B domain"/>
    <property type="match status" value="1"/>
</dbReference>
<reference evidence="2 3" key="1">
    <citation type="submission" date="2017-01" db="EMBL/GenBank/DDBJ databases">
        <authorList>
            <person name="Mah S.A."/>
            <person name="Swanson W.J."/>
            <person name="Moy G.W."/>
            <person name="Vacquier V.D."/>
        </authorList>
    </citation>
    <scope>NUCLEOTIDE SEQUENCE [LARGE SCALE GENOMIC DNA]</scope>
    <source>
        <strain evidence="2 3">DSM 16927</strain>
    </source>
</reference>
<protein>
    <submittedName>
        <fullName evidence="2">ATP-GRASP peptide maturase, grasp-with-spasm system</fullName>
    </submittedName>
    <submittedName>
        <fullName evidence="1">Grasp-with-spasm system ATP-grasp peptide maturase</fullName>
    </submittedName>
</protein>
<keyword evidence="4" id="KW-1185">Reference proteome</keyword>
<dbReference type="STRING" id="112234.SAMN05421768_107244"/>
<gene>
    <name evidence="1" type="primary">gwsG</name>
    <name evidence="1" type="ORF">EG359_19365</name>
    <name evidence="2" type="ORF">SAMN05421768_107244</name>
</gene>
<name>A0A1N7J389_9FLAO</name>
<sequence>MILIISNNSERTTVKIIKWLLKMDKKFIRVHENEVFEIKVINKSIFLESNRNSFFLEDISSVWYRRGRLKIKRLRYENQAVNAHMNEVQHWLEDYVRKTLESKKHINKESNSDINKLLVLEQAQKIGLDVPKYFLADHTDTILLGDTIIKTIAGNPILDSIDTDLNGIMYTTVVQKKERSSFFITFFQEKIEKNFEIRTFYLNGKCWSMAIFSQNDEQTKTDFRKYNLTKPNRNIPYQLSREIEEKIHLLMLSLDLNCGSLDFIKGKNGRFYFLEVNTIGQFLGMSYACNYSLDKEIADYL</sequence>
<dbReference type="Proteomes" id="UP000279541">
    <property type="component" value="Chromosome"/>
</dbReference>
<evidence type="ECO:0000313" key="1">
    <source>
        <dbReference type="EMBL" id="AZB01631.1"/>
    </source>
</evidence>
<organism evidence="2 3">
    <name type="scientific">Chryseobacterium joostei</name>
    <dbReference type="NCBI Taxonomy" id="112234"/>
    <lineage>
        <taxon>Bacteria</taxon>
        <taxon>Pseudomonadati</taxon>
        <taxon>Bacteroidota</taxon>
        <taxon>Flavobacteriia</taxon>
        <taxon>Flavobacteriales</taxon>
        <taxon>Weeksellaceae</taxon>
        <taxon>Chryseobacterium group</taxon>
        <taxon>Chryseobacterium</taxon>
    </lineage>
</organism>
<evidence type="ECO:0000313" key="4">
    <source>
        <dbReference type="Proteomes" id="UP000279541"/>
    </source>
</evidence>
<accession>A0A1N7J389</accession>
<dbReference type="PANTHER" id="PTHR21621:SF0">
    <property type="entry name" value="BETA-CITRYLGLUTAMATE SYNTHASE B-RELATED"/>
    <property type="match status" value="1"/>
</dbReference>
<dbReference type="GO" id="GO:0005737">
    <property type="term" value="C:cytoplasm"/>
    <property type="evidence" value="ECO:0007669"/>
    <property type="project" value="TreeGrafter"/>
</dbReference>
<evidence type="ECO:0000313" key="3">
    <source>
        <dbReference type="Proteomes" id="UP000186106"/>
    </source>
</evidence>
<evidence type="ECO:0000313" key="2">
    <source>
        <dbReference type="EMBL" id="SIS43810.1"/>
    </source>
</evidence>
<dbReference type="OrthoDB" id="583309at2"/>
<dbReference type="EMBL" id="FTNZ01000007">
    <property type="protein sequence ID" value="SIS43810.1"/>
    <property type="molecule type" value="Genomic_DNA"/>
</dbReference>
<dbReference type="PANTHER" id="PTHR21621">
    <property type="entry name" value="RIBOSOMAL PROTEIN S6 MODIFICATION PROTEIN"/>
    <property type="match status" value="1"/>
</dbReference>
<dbReference type="InterPro" id="IPR026455">
    <property type="entry name" value="GRASP_w_spasm"/>
</dbReference>
<dbReference type="Proteomes" id="UP000186106">
    <property type="component" value="Unassembled WGS sequence"/>
</dbReference>
<dbReference type="NCBIfam" id="TIGR04192">
    <property type="entry name" value="GRASP_w_spasm"/>
    <property type="match status" value="1"/>
</dbReference>
<dbReference type="EMBL" id="CP033926">
    <property type="protein sequence ID" value="AZB01631.1"/>
    <property type="molecule type" value="Genomic_DNA"/>
</dbReference>
<dbReference type="RefSeq" id="WP_076356488.1">
    <property type="nucleotide sequence ID" value="NZ_CP033926.1"/>
</dbReference>
<reference evidence="1 4" key="2">
    <citation type="submission" date="2018-11" db="EMBL/GenBank/DDBJ databases">
        <title>Proposal to divide the Flavobacteriaceae and reorganize its genera based on Amino Acid Identity values calculated from whole genome sequences.</title>
        <authorList>
            <person name="Nicholson A.C."/>
            <person name="Gulvik C.A."/>
            <person name="Whitney A.M."/>
            <person name="Humrighouse B.W."/>
            <person name="Bell M."/>
            <person name="Holmes B."/>
            <person name="Steigerwalt A.G."/>
            <person name="Villarma A."/>
            <person name="Sheth M."/>
            <person name="Batra D."/>
            <person name="Pryor J."/>
            <person name="Bernardet J.-F."/>
            <person name="Hugo C."/>
            <person name="Kampfer P."/>
            <person name="Newman J."/>
            <person name="McQuiston J.R."/>
        </authorList>
    </citation>
    <scope>NUCLEOTIDE SEQUENCE [LARGE SCALE GENOMIC DNA]</scope>
    <source>
        <strain evidence="1 4">DSM 16927</strain>
    </source>
</reference>